<protein>
    <submittedName>
        <fullName evidence="9">C-type cytochrome</fullName>
    </submittedName>
</protein>
<dbReference type="EMBL" id="CP157743">
    <property type="protein sequence ID" value="XBS19306.1"/>
    <property type="molecule type" value="Genomic_DNA"/>
</dbReference>
<keyword evidence="1" id="KW-0813">Transport</keyword>
<evidence type="ECO:0000256" key="2">
    <source>
        <dbReference type="ARBA" id="ARBA00022617"/>
    </source>
</evidence>
<evidence type="ECO:0000256" key="6">
    <source>
        <dbReference type="PROSITE-ProRule" id="PRU00433"/>
    </source>
</evidence>
<dbReference type="InterPro" id="IPR009056">
    <property type="entry name" value="Cyt_c-like_dom"/>
</dbReference>
<reference evidence="9 10" key="1">
    <citation type="journal article" date="2024" name="Microbiology">
        <title>Methylomarinum rosea sp. nov., a novel halophilic methanotrophic bacterium from the hypersaline Lake Elton.</title>
        <authorList>
            <person name="Suleimanov R.Z."/>
            <person name="Oshkin I.Y."/>
            <person name="Danilova O.V."/>
            <person name="Suzina N.E."/>
            <person name="Dedysh S.N."/>
        </authorList>
    </citation>
    <scope>NUCLEOTIDE SEQUENCE [LARGE SCALE GENOMIC DNA]</scope>
    <source>
        <strain evidence="9 10">Ch1-1</strain>
    </source>
</reference>
<keyword evidence="10" id="KW-1185">Reference proteome</keyword>
<sequence length="197" mass="21268">MKKSIIAFACSFLALSSIQAQAADLEEGKAAFETCRGCHSAPNYSNAYPTYYVPKIGGQRAEYSVAALKAYKEKNRAHGTMKANAYDLSEQTIENIAAYIQANPGKKSPAPARGNPANGKELAATCVSCHTNKLKDGGNMPILAGQHENYLIKAMHDYQAGKRNNPIMQSMLNGLSEDDLQDIAAYFARQSGLSVVE</sequence>
<keyword evidence="7" id="KW-0732">Signal</keyword>
<dbReference type="AlphaFoldDB" id="A0AAU7NQQ1"/>
<proteinExistence type="predicted"/>
<dbReference type="RefSeq" id="WP_349431213.1">
    <property type="nucleotide sequence ID" value="NZ_CP157743.1"/>
</dbReference>
<feature type="chain" id="PRO_5043772883" evidence="7">
    <location>
        <begin position="23"/>
        <end position="197"/>
    </location>
</feature>
<evidence type="ECO:0000259" key="8">
    <source>
        <dbReference type="PROSITE" id="PS51007"/>
    </source>
</evidence>
<evidence type="ECO:0000256" key="5">
    <source>
        <dbReference type="ARBA" id="ARBA00023004"/>
    </source>
</evidence>
<dbReference type="SUPFAM" id="SSF46626">
    <property type="entry name" value="Cytochrome c"/>
    <property type="match status" value="2"/>
</dbReference>
<dbReference type="PROSITE" id="PS51007">
    <property type="entry name" value="CYTC"/>
    <property type="match status" value="2"/>
</dbReference>
<evidence type="ECO:0000313" key="10">
    <source>
        <dbReference type="Proteomes" id="UP001225378"/>
    </source>
</evidence>
<dbReference type="PANTHER" id="PTHR33751">
    <property type="entry name" value="CBB3-TYPE CYTOCHROME C OXIDASE SUBUNIT FIXP"/>
    <property type="match status" value="1"/>
</dbReference>
<evidence type="ECO:0000256" key="7">
    <source>
        <dbReference type="SAM" id="SignalP"/>
    </source>
</evidence>
<feature type="signal peptide" evidence="7">
    <location>
        <begin position="1"/>
        <end position="22"/>
    </location>
</feature>
<feature type="domain" description="Cytochrome c" evidence="8">
    <location>
        <begin position="114"/>
        <end position="191"/>
    </location>
</feature>
<dbReference type="Gene3D" id="1.10.760.10">
    <property type="entry name" value="Cytochrome c-like domain"/>
    <property type="match status" value="2"/>
</dbReference>
<evidence type="ECO:0000256" key="4">
    <source>
        <dbReference type="ARBA" id="ARBA00022982"/>
    </source>
</evidence>
<keyword evidence="5 6" id="KW-0408">Iron</keyword>
<keyword evidence="2 6" id="KW-0349">Heme</keyword>
<dbReference type="GO" id="GO:0046872">
    <property type="term" value="F:metal ion binding"/>
    <property type="evidence" value="ECO:0007669"/>
    <property type="project" value="UniProtKB-KW"/>
</dbReference>
<dbReference type="InterPro" id="IPR050597">
    <property type="entry name" value="Cytochrome_c_Oxidase_Subunit"/>
</dbReference>
<dbReference type="GO" id="GO:0009055">
    <property type="term" value="F:electron transfer activity"/>
    <property type="evidence" value="ECO:0007669"/>
    <property type="project" value="InterPro"/>
</dbReference>
<dbReference type="Pfam" id="PF00034">
    <property type="entry name" value="Cytochrom_C"/>
    <property type="match status" value="2"/>
</dbReference>
<dbReference type="PANTHER" id="PTHR33751:SF9">
    <property type="entry name" value="CYTOCHROME C4"/>
    <property type="match status" value="1"/>
</dbReference>
<feature type="domain" description="Cytochrome c" evidence="8">
    <location>
        <begin position="23"/>
        <end position="104"/>
    </location>
</feature>
<evidence type="ECO:0000256" key="1">
    <source>
        <dbReference type="ARBA" id="ARBA00022448"/>
    </source>
</evidence>
<accession>A0AAU7NQQ1</accession>
<gene>
    <name evidence="9" type="ORF">Q9L42_013115</name>
</gene>
<evidence type="ECO:0000313" key="9">
    <source>
        <dbReference type="EMBL" id="XBS19306.1"/>
    </source>
</evidence>
<dbReference type="KEGG" id="mech:Q9L42_013115"/>
<keyword evidence="3 6" id="KW-0479">Metal-binding</keyword>
<name>A0AAU7NQQ1_9GAMM</name>
<dbReference type="GO" id="GO:0020037">
    <property type="term" value="F:heme binding"/>
    <property type="evidence" value="ECO:0007669"/>
    <property type="project" value="InterPro"/>
</dbReference>
<organism evidence="9 10">
    <name type="scientific">Methylomarinum roseum</name>
    <dbReference type="NCBI Taxonomy" id="3067653"/>
    <lineage>
        <taxon>Bacteria</taxon>
        <taxon>Pseudomonadati</taxon>
        <taxon>Pseudomonadota</taxon>
        <taxon>Gammaproteobacteria</taxon>
        <taxon>Methylococcales</taxon>
        <taxon>Methylococcaceae</taxon>
        <taxon>Methylomarinum</taxon>
    </lineage>
</organism>
<keyword evidence="4" id="KW-0249">Electron transport</keyword>
<dbReference type="InterPro" id="IPR036909">
    <property type="entry name" value="Cyt_c-like_dom_sf"/>
</dbReference>
<dbReference type="Proteomes" id="UP001225378">
    <property type="component" value="Chromosome"/>
</dbReference>
<evidence type="ECO:0000256" key="3">
    <source>
        <dbReference type="ARBA" id="ARBA00022723"/>
    </source>
</evidence>